<reference evidence="2" key="1">
    <citation type="journal article" date="2019" name="Int. J. Syst. Evol. Microbiol.">
        <title>The Global Catalogue of Microorganisms (GCM) 10K type strain sequencing project: providing services to taxonomists for standard genome sequencing and annotation.</title>
        <authorList>
            <consortium name="The Broad Institute Genomics Platform"/>
            <consortium name="The Broad Institute Genome Sequencing Center for Infectious Disease"/>
            <person name="Wu L."/>
            <person name="Ma J."/>
        </authorList>
    </citation>
    <scope>NUCLEOTIDE SEQUENCE [LARGE SCALE GENOMIC DNA]</scope>
    <source>
        <strain evidence="2">KCTC 22437</strain>
    </source>
</reference>
<evidence type="ECO:0000313" key="2">
    <source>
        <dbReference type="Proteomes" id="UP001597557"/>
    </source>
</evidence>
<evidence type="ECO:0000313" key="1">
    <source>
        <dbReference type="EMBL" id="MFD2873369.1"/>
    </source>
</evidence>
<sequence length="57" mass="6828">MKRKLKVHQMQINIQDAVLNEIEHAKMFLLIQEEDIELIKKRLKILSSNQQQELVTE</sequence>
<dbReference type="Proteomes" id="UP001597557">
    <property type="component" value="Unassembled WGS sequence"/>
</dbReference>
<keyword evidence="2" id="KW-1185">Reference proteome</keyword>
<protein>
    <submittedName>
        <fullName evidence="1">Uncharacterized protein</fullName>
    </submittedName>
</protein>
<name>A0ABW5YDU5_9SPHI</name>
<gene>
    <name evidence="1" type="ORF">ACFS5N_12865</name>
</gene>
<proteinExistence type="predicted"/>
<comment type="caution">
    <text evidence="1">The sequence shown here is derived from an EMBL/GenBank/DDBJ whole genome shotgun (WGS) entry which is preliminary data.</text>
</comment>
<dbReference type="EMBL" id="JBHUPD010000002">
    <property type="protein sequence ID" value="MFD2873369.1"/>
    <property type="molecule type" value="Genomic_DNA"/>
</dbReference>
<accession>A0ABW5YDU5</accession>
<organism evidence="1 2">
    <name type="scientific">Mucilaginibacter ximonensis</name>
    <dbReference type="NCBI Taxonomy" id="538021"/>
    <lineage>
        <taxon>Bacteria</taxon>
        <taxon>Pseudomonadati</taxon>
        <taxon>Bacteroidota</taxon>
        <taxon>Sphingobacteriia</taxon>
        <taxon>Sphingobacteriales</taxon>
        <taxon>Sphingobacteriaceae</taxon>
        <taxon>Mucilaginibacter</taxon>
    </lineage>
</organism>
<dbReference type="RefSeq" id="WP_377186028.1">
    <property type="nucleotide sequence ID" value="NZ_JBHUPD010000002.1"/>
</dbReference>